<proteinExistence type="predicted"/>
<keyword evidence="3" id="KW-0804">Transcription</keyword>
<dbReference type="PROSITE" id="PS50977">
    <property type="entry name" value="HTH_TETR_2"/>
    <property type="match status" value="1"/>
</dbReference>
<feature type="domain" description="HTH tetR-type" evidence="5">
    <location>
        <begin position="13"/>
        <end position="73"/>
    </location>
</feature>
<evidence type="ECO:0000256" key="1">
    <source>
        <dbReference type="ARBA" id="ARBA00023015"/>
    </source>
</evidence>
<dbReference type="InterPro" id="IPR050109">
    <property type="entry name" value="HTH-type_TetR-like_transc_reg"/>
</dbReference>
<dbReference type="Pfam" id="PF16859">
    <property type="entry name" value="TetR_C_11"/>
    <property type="match status" value="1"/>
</dbReference>
<evidence type="ECO:0000259" key="5">
    <source>
        <dbReference type="PROSITE" id="PS50977"/>
    </source>
</evidence>
<name>A0ABY3RX08_9MICO</name>
<dbReference type="SUPFAM" id="SSF48498">
    <property type="entry name" value="Tetracyclin repressor-like, C-terminal domain"/>
    <property type="match status" value="1"/>
</dbReference>
<dbReference type="InterPro" id="IPR001647">
    <property type="entry name" value="HTH_TetR"/>
</dbReference>
<evidence type="ECO:0000256" key="2">
    <source>
        <dbReference type="ARBA" id="ARBA00023125"/>
    </source>
</evidence>
<organism evidence="6 7">
    <name type="scientific">Microbacterium resistens</name>
    <dbReference type="NCBI Taxonomy" id="156977"/>
    <lineage>
        <taxon>Bacteria</taxon>
        <taxon>Bacillati</taxon>
        <taxon>Actinomycetota</taxon>
        <taxon>Actinomycetes</taxon>
        <taxon>Micrococcales</taxon>
        <taxon>Microbacteriaceae</taxon>
        <taxon>Microbacterium</taxon>
    </lineage>
</organism>
<reference evidence="6 7" key="1">
    <citation type="submission" date="2023-01" db="EMBL/GenBank/DDBJ databases">
        <title>Characterization of estradiol degrading bacteria Microbacterium sp. MZT7 and reveal degrading genes through genome analysis.</title>
        <authorList>
            <person name="Hao P."/>
            <person name="Gao Y."/>
        </authorList>
    </citation>
    <scope>NUCLEOTIDE SEQUENCE [LARGE SCALE GENOMIC DNA]</scope>
    <source>
        <strain evidence="6 7">MZT7</strain>
    </source>
</reference>
<sequence length="191" mass="20966">MASSLPTKQKRGEALRRAVIDATMERIEREGIDQVRISDVAQAAGVHETSIYRRWRTLPQLLLDALLSQVDERISIPDTGDVERDLTTFVESLVAFCRSPIGAGLVRSSSLADDPDVATARAGFWEVRMAASEEIVRRGIAAGRLRPDTDPRLVIAMLGGVVHLYVTQFEGEMPDTLAERAVSVVLRGVAR</sequence>
<dbReference type="InterPro" id="IPR036271">
    <property type="entry name" value="Tet_transcr_reg_TetR-rel_C_sf"/>
</dbReference>
<gene>
    <name evidence="6" type="ORF">K8F61_03145</name>
</gene>
<dbReference type="Proteomes" id="UP001199642">
    <property type="component" value="Chromosome"/>
</dbReference>
<protein>
    <submittedName>
        <fullName evidence="6">TetR/AcrR family transcriptional regulator</fullName>
    </submittedName>
</protein>
<dbReference type="Gene3D" id="1.10.357.10">
    <property type="entry name" value="Tetracycline Repressor, domain 2"/>
    <property type="match status" value="1"/>
</dbReference>
<dbReference type="InterPro" id="IPR009057">
    <property type="entry name" value="Homeodomain-like_sf"/>
</dbReference>
<dbReference type="Gene3D" id="1.10.10.60">
    <property type="entry name" value="Homeodomain-like"/>
    <property type="match status" value="1"/>
</dbReference>
<evidence type="ECO:0000313" key="7">
    <source>
        <dbReference type="Proteomes" id="UP001199642"/>
    </source>
</evidence>
<dbReference type="PANTHER" id="PTHR30055">
    <property type="entry name" value="HTH-TYPE TRANSCRIPTIONAL REGULATOR RUTR"/>
    <property type="match status" value="1"/>
</dbReference>
<dbReference type="RefSeq" id="WP_231820648.1">
    <property type="nucleotide sequence ID" value="NZ_CP082781.1"/>
</dbReference>
<dbReference type="SUPFAM" id="SSF46689">
    <property type="entry name" value="Homeodomain-like"/>
    <property type="match status" value="1"/>
</dbReference>
<feature type="DNA-binding region" description="H-T-H motif" evidence="4">
    <location>
        <begin position="36"/>
        <end position="55"/>
    </location>
</feature>
<keyword evidence="2 4" id="KW-0238">DNA-binding</keyword>
<evidence type="ECO:0000256" key="3">
    <source>
        <dbReference type="ARBA" id="ARBA00023163"/>
    </source>
</evidence>
<evidence type="ECO:0000256" key="4">
    <source>
        <dbReference type="PROSITE-ProRule" id="PRU00335"/>
    </source>
</evidence>
<evidence type="ECO:0000313" key="6">
    <source>
        <dbReference type="EMBL" id="UGS27221.1"/>
    </source>
</evidence>
<dbReference type="PANTHER" id="PTHR30055:SF148">
    <property type="entry name" value="TETR-FAMILY TRANSCRIPTIONAL REGULATOR"/>
    <property type="match status" value="1"/>
</dbReference>
<keyword evidence="7" id="KW-1185">Reference proteome</keyword>
<dbReference type="EMBL" id="CP082781">
    <property type="protein sequence ID" value="UGS27221.1"/>
    <property type="molecule type" value="Genomic_DNA"/>
</dbReference>
<keyword evidence="1" id="KW-0805">Transcription regulation</keyword>
<accession>A0ABY3RX08</accession>
<dbReference type="InterPro" id="IPR011075">
    <property type="entry name" value="TetR_C"/>
</dbReference>
<dbReference type="Pfam" id="PF00440">
    <property type="entry name" value="TetR_N"/>
    <property type="match status" value="1"/>
</dbReference>